<feature type="transmembrane region" description="Helical" evidence="1">
    <location>
        <begin position="12"/>
        <end position="33"/>
    </location>
</feature>
<organism evidence="2 3">
    <name type="scientific">Noviherbaspirillum denitrificans</name>
    <dbReference type="NCBI Taxonomy" id="1968433"/>
    <lineage>
        <taxon>Bacteria</taxon>
        <taxon>Pseudomonadati</taxon>
        <taxon>Pseudomonadota</taxon>
        <taxon>Betaproteobacteria</taxon>
        <taxon>Burkholderiales</taxon>
        <taxon>Oxalobacteraceae</taxon>
        <taxon>Noviherbaspirillum</taxon>
    </lineage>
</organism>
<sequence>MKNKRKQGGFSLIQVIVALAVVAILAGIALPSFKEAARKAKRAEGRSALYQLMLQEERFYSQRNKYIAFTSGSSGEEEKRFRWFSGNSPESSAYEIKAEACAGETISDCVRLVATPGTGRVDANFKDPECGEFTLASTGEKGANKAECWR</sequence>
<dbReference type="NCBIfam" id="TIGR02532">
    <property type="entry name" value="IV_pilin_GFxxxE"/>
    <property type="match status" value="1"/>
</dbReference>
<dbReference type="InterPro" id="IPR045584">
    <property type="entry name" value="Pilin-like"/>
</dbReference>
<comment type="caution">
    <text evidence="2">The sequence shown here is derived from an EMBL/GenBank/DDBJ whole genome shotgun (WGS) entry which is preliminary data.</text>
</comment>
<proteinExistence type="predicted"/>
<dbReference type="PANTHER" id="PTHR30093:SF47">
    <property type="entry name" value="TYPE IV PILUS NON-CORE MINOR PILIN PILE"/>
    <property type="match status" value="1"/>
</dbReference>
<accession>A0A254TLH0</accession>
<dbReference type="OrthoDB" id="8592370at2"/>
<reference evidence="2 3" key="1">
    <citation type="submission" date="2016-02" db="EMBL/GenBank/DDBJ databases">
        <authorList>
            <person name="Wen L."/>
            <person name="He K."/>
            <person name="Yang H."/>
        </authorList>
    </citation>
    <scope>NUCLEOTIDE SEQUENCE [LARGE SCALE GENOMIC DNA]</scope>
    <source>
        <strain evidence="2 3">TSA40</strain>
    </source>
</reference>
<evidence type="ECO:0000313" key="2">
    <source>
        <dbReference type="EMBL" id="OWW23077.1"/>
    </source>
</evidence>
<dbReference type="Gene3D" id="3.30.700.10">
    <property type="entry name" value="Glycoprotein, Type 4 Pilin"/>
    <property type="match status" value="1"/>
</dbReference>
<dbReference type="InterPro" id="IPR031982">
    <property type="entry name" value="PilE-like"/>
</dbReference>
<dbReference type="Proteomes" id="UP000197535">
    <property type="component" value="Unassembled WGS sequence"/>
</dbReference>
<keyword evidence="3" id="KW-1185">Reference proteome</keyword>
<keyword evidence="1" id="KW-0812">Transmembrane</keyword>
<gene>
    <name evidence="2" type="ORF">AYR66_26215</name>
</gene>
<keyword evidence="1" id="KW-1133">Transmembrane helix</keyword>
<dbReference type="Pfam" id="PF07963">
    <property type="entry name" value="N_methyl"/>
    <property type="match status" value="1"/>
</dbReference>
<name>A0A254TLH0_9BURK</name>
<dbReference type="SUPFAM" id="SSF54523">
    <property type="entry name" value="Pili subunits"/>
    <property type="match status" value="1"/>
</dbReference>
<dbReference type="AlphaFoldDB" id="A0A254TLH0"/>
<dbReference type="EMBL" id="LSTO01000001">
    <property type="protein sequence ID" value="OWW23077.1"/>
    <property type="molecule type" value="Genomic_DNA"/>
</dbReference>
<protein>
    <submittedName>
        <fullName evidence="2">Pilus assembly protein PilE</fullName>
    </submittedName>
</protein>
<keyword evidence="1" id="KW-0472">Membrane</keyword>
<evidence type="ECO:0000313" key="3">
    <source>
        <dbReference type="Proteomes" id="UP000197535"/>
    </source>
</evidence>
<dbReference type="GO" id="GO:0043683">
    <property type="term" value="P:type IV pilus assembly"/>
    <property type="evidence" value="ECO:0007669"/>
    <property type="project" value="InterPro"/>
</dbReference>
<dbReference type="InterPro" id="IPR012902">
    <property type="entry name" value="N_methyl_site"/>
</dbReference>
<dbReference type="PANTHER" id="PTHR30093">
    <property type="entry name" value="GENERAL SECRETION PATHWAY PROTEIN G"/>
    <property type="match status" value="1"/>
</dbReference>
<evidence type="ECO:0000256" key="1">
    <source>
        <dbReference type="SAM" id="Phobius"/>
    </source>
</evidence>
<dbReference type="Pfam" id="PF16732">
    <property type="entry name" value="ComP_DUS"/>
    <property type="match status" value="1"/>
</dbReference>